<protein>
    <submittedName>
        <fullName evidence="2">Uncharacterized protein</fullName>
    </submittedName>
</protein>
<sequence>MSLTEFYHDSGTVAMISQHNKKNGGGGVLGDHRGASGREGDLPRCRASSDARILVTCSSINGARVPEGGRREREREKKEIKGMFDT</sequence>
<organism evidence="2 3">
    <name type="scientific">Ficus carica</name>
    <name type="common">Common fig</name>
    <dbReference type="NCBI Taxonomy" id="3494"/>
    <lineage>
        <taxon>Eukaryota</taxon>
        <taxon>Viridiplantae</taxon>
        <taxon>Streptophyta</taxon>
        <taxon>Embryophyta</taxon>
        <taxon>Tracheophyta</taxon>
        <taxon>Spermatophyta</taxon>
        <taxon>Magnoliopsida</taxon>
        <taxon>eudicotyledons</taxon>
        <taxon>Gunneridae</taxon>
        <taxon>Pentapetalae</taxon>
        <taxon>rosids</taxon>
        <taxon>fabids</taxon>
        <taxon>Rosales</taxon>
        <taxon>Moraceae</taxon>
        <taxon>Ficeae</taxon>
        <taxon>Ficus</taxon>
    </lineage>
</organism>
<comment type="caution">
    <text evidence="2">The sequence shown here is derived from an EMBL/GenBank/DDBJ whole genome shotgun (WGS) entry which is preliminary data.</text>
</comment>
<evidence type="ECO:0000256" key="1">
    <source>
        <dbReference type="SAM" id="MobiDB-lite"/>
    </source>
</evidence>
<feature type="region of interest" description="Disordered" evidence="1">
    <location>
        <begin position="17"/>
        <end position="44"/>
    </location>
</feature>
<name>A0AA87Z651_FICCA</name>
<reference evidence="2" key="1">
    <citation type="submission" date="2023-07" db="EMBL/GenBank/DDBJ databases">
        <title>draft genome sequence of fig (Ficus carica).</title>
        <authorList>
            <person name="Takahashi T."/>
            <person name="Nishimura K."/>
        </authorList>
    </citation>
    <scope>NUCLEOTIDE SEQUENCE</scope>
</reference>
<evidence type="ECO:0000313" key="2">
    <source>
        <dbReference type="EMBL" id="GMN29507.1"/>
    </source>
</evidence>
<feature type="compositionally biased region" description="Basic and acidic residues" evidence="1">
    <location>
        <begin position="67"/>
        <end position="86"/>
    </location>
</feature>
<dbReference type="AlphaFoldDB" id="A0AA87Z651"/>
<dbReference type="Proteomes" id="UP001187192">
    <property type="component" value="Unassembled WGS sequence"/>
</dbReference>
<feature type="compositionally biased region" description="Basic and acidic residues" evidence="1">
    <location>
        <begin position="30"/>
        <end position="44"/>
    </location>
</feature>
<evidence type="ECO:0000313" key="3">
    <source>
        <dbReference type="Proteomes" id="UP001187192"/>
    </source>
</evidence>
<proteinExistence type="predicted"/>
<keyword evidence="3" id="KW-1185">Reference proteome</keyword>
<gene>
    <name evidence="2" type="ORF">TIFTF001_002458</name>
</gene>
<feature type="region of interest" description="Disordered" evidence="1">
    <location>
        <begin position="64"/>
        <end position="86"/>
    </location>
</feature>
<dbReference type="EMBL" id="BTGU01000002">
    <property type="protein sequence ID" value="GMN29507.1"/>
    <property type="molecule type" value="Genomic_DNA"/>
</dbReference>
<accession>A0AA87Z651</accession>